<feature type="chain" id="PRO_5045387932" evidence="1">
    <location>
        <begin position="25"/>
        <end position="505"/>
    </location>
</feature>
<dbReference type="Proteomes" id="UP001626549">
    <property type="component" value="Chromosome"/>
</dbReference>
<dbReference type="InterPro" id="IPR029058">
    <property type="entry name" value="AB_hydrolase_fold"/>
</dbReference>
<gene>
    <name evidence="2" type="ORF">R0137_09850</name>
</gene>
<evidence type="ECO:0000256" key="1">
    <source>
        <dbReference type="SAM" id="SignalP"/>
    </source>
</evidence>
<accession>A0ABZ0I924</accession>
<keyword evidence="2" id="KW-0378">Hydrolase</keyword>
<dbReference type="GO" id="GO:0004180">
    <property type="term" value="F:carboxypeptidase activity"/>
    <property type="evidence" value="ECO:0007669"/>
    <property type="project" value="UniProtKB-KW"/>
</dbReference>
<sequence length="505" mass="55931">MSTIHAIRACLLMLLLAIPAFALADAHESGESADAEIPEPLNFVTEHSARIGGSTIEYTATAGTLEMLDDEEKPIAHFGYTSYVRKGGNQDERPVVFAYNGGPGSASMWLHMGILGPQRVVVEDLTFNTVGPFRRVNNEYSVIDVADLVMIDPVGTGFSRPVGEAEGEQFWGVDNDIESVSAFISRWTSDNGRWASPKYLLGESYGGIRSGGVSLALLRRHNISLNGVILVSPGMDMATFDPWPGNDLPMVTYFTTYAATAWYHRAIEDRPDDLKSFLAEADAFAYGKLAPYLLKGNRGTDAERQAVLAGMERFTGVSADYWDRANLRIGEQHFAKELLRDRRQVIGRIDSRFVGDGIDHNDSTFNYDPFFPSVGPGFVAAFNDYYRNALGVTTTREYVTSAGLYGSWDWSHKVPGNSTQPVANTAVDLALAMKQNPNMRVLVQQGYFDLAIPFGSVHHFIDHMELPDHLRANLDLKMYEAGHMMYVHPESMPRFKADLAAFIEQ</sequence>
<organism evidence="2 3">
    <name type="scientific">Congregibacter brevis</name>
    <dbReference type="NCBI Taxonomy" id="3081201"/>
    <lineage>
        <taxon>Bacteria</taxon>
        <taxon>Pseudomonadati</taxon>
        <taxon>Pseudomonadota</taxon>
        <taxon>Gammaproteobacteria</taxon>
        <taxon>Cellvibrionales</taxon>
        <taxon>Halieaceae</taxon>
        <taxon>Congregibacter</taxon>
    </lineage>
</organism>
<keyword evidence="2" id="KW-0121">Carboxypeptidase</keyword>
<keyword evidence="2" id="KW-0645">Protease</keyword>
<keyword evidence="1" id="KW-0732">Signal</keyword>
<dbReference type="InterPro" id="IPR001563">
    <property type="entry name" value="Peptidase_S10"/>
</dbReference>
<dbReference type="Pfam" id="PF00450">
    <property type="entry name" value="Peptidase_S10"/>
    <property type="match status" value="1"/>
</dbReference>
<reference evidence="2 3" key="1">
    <citation type="submission" date="2023-10" db="EMBL/GenBank/DDBJ databases">
        <title>Two novel species belonging to the OM43/NOR5 clade.</title>
        <authorList>
            <person name="Park M."/>
        </authorList>
    </citation>
    <scope>NUCLEOTIDE SEQUENCE [LARGE SCALE GENOMIC DNA]</scope>
    <source>
        <strain evidence="2 3">IMCC45268</strain>
    </source>
</reference>
<dbReference type="RefSeq" id="WP_407326254.1">
    <property type="nucleotide sequence ID" value="NZ_CP136865.1"/>
</dbReference>
<proteinExistence type="predicted"/>
<dbReference type="SUPFAM" id="SSF53474">
    <property type="entry name" value="alpha/beta-Hydrolases"/>
    <property type="match status" value="1"/>
</dbReference>
<dbReference type="EMBL" id="CP136865">
    <property type="protein sequence ID" value="WOJ95556.1"/>
    <property type="molecule type" value="Genomic_DNA"/>
</dbReference>
<protein>
    <submittedName>
        <fullName evidence="2">Carboxypeptidase</fullName>
    </submittedName>
</protein>
<feature type="signal peptide" evidence="1">
    <location>
        <begin position="1"/>
        <end position="24"/>
    </location>
</feature>
<dbReference type="Gene3D" id="3.40.50.1820">
    <property type="entry name" value="alpha/beta hydrolase"/>
    <property type="match status" value="1"/>
</dbReference>
<evidence type="ECO:0000313" key="2">
    <source>
        <dbReference type="EMBL" id="WOJ95556.1"/>
    </source>
</evidence>
<evidence type="ECO:0000313" key="3">
    <source>
        <dbReference type="Proteomes" id="UP001626549"/>
    </source>
</evidence>
<name>A0ABZ0I924_9GAMM</name>
<keyword evidence="3" id="KW-1185">Reference proteome</keyword>